<gene>
    <name evidence="3" type="ORF">DI640_07045</name>
</gene>
<dbReference type="InterPro" id="IPR045155">
    <property type="entry name" value="Beta-lactam_cat"/>
</dbReference>
<dbReference type="InterPro" id="IPR012338">
    <property type="entry name" value="Beta-lactam/transpept-like"/>
</dbReference>
<feature type="domain" description="Beta-lactamase class A catalytic" evidence="2">
    <location>
        <begin position="172"/>
        <end position="353"/>
    </location>
</feature>
<dbReference type="EMBL" id="QFMX01000006">
    <property type="protein sequence ID" value="PZO74134.1"/>
    <property type="molecule type" value="Genomic_DNA"/>
</dbReference>
<dbReference type="PANTHER" id="PTHR35333:SF5">
    <property type="entry name" value="CONSERVED LIPOPROTEIN LPQF-RELATED"/>
    <property type="match status" value="1"/>
</dbReference>
<name>A0A2W4YWS8_9SPHN</name>
<evidence type="ECO:0000259" key="2">
    <source>
        <dbReference type="Pfam" id="PF13354"/>
    </source>
</evidence>
<dbReference type="GO" id="GO:0046677">
    <property type="term" value="P:response to antibiotic"/>
    <property type="evidence" value="ECO:0007669"/>
    <property type="project" value="InterPro"/>
</dbReference>
<dbReference type="Pfam" id="PF13354">
    <property type="entry name" value="Beta-lactamase2"/>
    <property type="match status" value="1"/>
</dbReference>
<comment type="caution">
    <text evidence="3">The sequence shown here is derived from an EMBL/GenBank/DDBJ whole genome shotgun (WGS) entry which is preliminary data.</text>
</comment>
<dbReference type="Proteomes" id="UP000249555">
    <property type="component" value="Unassembled WGS sequence"/>
</dbReference>
<keyword evidence="3" id="KW-0378">Hydrolase</keyword>
<proteinExistence type="predicted"/>
<dbReference type="GO" id="GO:0008800">
    <property type="term" value="F:beta-lactamase activity"/>
    <property type="evidence" value="ECO:0007669"/>
    <property type="project" value="UniProtKB-EC"/>
</dbReference>
<dbReference type="GO" id="GO:0030655">
    <property type="term" value="P:beta-lactam antibiotic catabolic process"/>
    <property type="evidence" value="ECO:0007669"/>
    <property type="project" value="InterPro"/>
</dbReference>
<protein>
    <submittedName>
        <fullName evidence="3">Serine hydrolase</fullName>
    </submittedName>
</protein>
<organism evidence="3 4">
    <name type="scientific">Sphingomonas taxi</name>
    <dbReference type="NCBI Taxonomy" id="1549858"/>
    <lineage>
        <taxon>Bacteria</taxon>
        <taxon>Pseudomonadati</taxon>
        <taxon>Pseudomonadota</taxon>
        <taxon>Alphaproteobacteria</taxon>
        <taxon>Sphingomonadales</taxon>
        <taxon>Sphingomonadaceae</taxon>
        <taxon>Sphingomonas</taxon>
    </lineage>
</organism>
<evidence type="ECO:0000313" key="3">
    <source>
        <dbReference type="EMBL" id="PZO74134.1"/>
    </source>
</evidence>
<accession>A0A2W4YWS8</accession>
<dbReference type="AlphaFoldDB" id="A0A2W4YWS8"/>
<evidence type="ECO:0000313" key="4">
    <source>
        <dbReference type="Proteomes" id="UP000249555"/>
    </source>
</evidence>
<sequence>MLSSAEDGLEAEKLMRRLALWLMAVLMALLPVGASAQNVADPALRAKADALIAILDGRGAYDAYFAASFREKVPKAQFATIAEKLKATLGAPQKIETLTATSAWSADLTVGYARGTASVRLVIDPAAPHAATGLLITGTAPHDDSLAKLEAEFRALPGASGFGLYALGNGKPEPILEYRADVAAPLGSAFKLWVLAELARQVAADERHWADVVKVGAPSLPSGVLQTWPAGSPVTVQTLATMMISISDNTATDTLLTTLGRAKIDAMAEAASGSVPVMTTREMFALKGDPALMKAWIAGSVDERRALLVDNAVKIATTKLDPTVFAGKPVAIDSVEWFASPSAMAGLLDRLRGADATTRAVLAVNAGVDPAIAKRFGYVGFKGGGEPGVLSLNYLVQAKDGRWYAATGNWHRADDAVNEVRFAGLMGRALALLAAR</sequence>
<dbReference type="InterPro" id="IPR000871">
    <property type="entry name" value="Beta-lactam_class-A"/>
</dbReference>
<comment type="catalytic activity">
    <reaction evidence="1">
        <text>a beta-lactam + H2O = a substituted beta-amino acid</text>
        <dbReference type="Rhea" id="RHEA:20401"/>
        <dbReference type="ChEBI" id="CHEBI:15377"/>
        <dbReference type="ChEBI" id="CHEBI:35627"/>
        <dbReference type="ChEBI" id="CHEBI:140347"/>
        <dbReference type="EC" id="3.5.2.6"/>
    </reaction>
</comment>
<dbReference type="PANTHER" id="PTHR35333">
    <property type="entry name" value="BETA-LACTAMASE"/>
    <property type="match status" value="1"/>
</dbReference>
<dbReference type="Gene3D" id="3.40.710.10">
    <property type="entry name" value="DD-peptidase/beta-lactamase superfamily"/>
    <property type="match status" value="1"/>
</dbReference>
<evidence type="ECO:0000256" key="1">
    <source>
        <dbReference type="ARBA" id="ARBA00001526"/>
    </source>
</evidence>
<reference evidence="3 4" key="1">
    <citation type="submission" date="2017-08" db="EMBL/GenBank/DDBJ databases">
        <title>Infants hospitalized years apart are colonized by the same room-sourced microbial strains.</title>
        <authorList>
            <person name="Brooks B."/>
            <person name="Olm M.R."/>
            <person name="Firek B.A."/>
            <person name="Baker R."/>
            <person name="Thomas B.C."/>
            <person name="Morowitz M.J."/>
            <person name="Banfield J.F."/>
        </authorList>
    </citation>
    <scope>NUCLEOTIDE SEQUENCE [LARGE SCALE GENOMIC DNA]</scope>
    <source>
        <strain evidence="3">S2_018_000_R3_119</strain>
    </source>
</reference>
<dbReference type="SUPFAM" id="SSF56601">
    <property type="entry name" value="beta-lactamase/transpeptidase-like"/>
    <property type="match status" value="1"/>
</dbReference>